<dbReference type="GO" id="GO:0036158">
    <property type="term" value="P:outer dynein arm assembly"/>
    <property type="evidence" value="ECO:0007669"/>
    <property type="project" value="TreeGrafter"/>
</dbReference>
<keyword evidence="8" id="KW-0505">Motor protein</keyword>
<keyword evidence="5" id="KW-0493">Microtubule</keyword>
<protein>
    <submittedName>
        <fullName evidence="13">Dynein intermediate</fullName>
    </submittedName>
</protein>
<dbReference type="GO" id="GO:0005874">
    <property type="term" value="C:microtubule"/>
    <property type="evidence" value="ECO:0007669"/>
    <property type="project" value="UniProtKB-KW"/>
</dbReference>
<dbReference type="InterPro" id="IPR036322">
    <property type="entry name" value="WD40_repeat_dom_sf"/>
</dbReference>
<dbReference type="PANTHER" id="PTHR12442:SF11">
    <property type="entry name" value="DYNEIN AXONEMAL INTERMEDIATE CHAIN 1"/>
    <property type="match status" value="1"/>
</dbReference>
<evidence type="ECO:0000256" key="1">
    <source>
        <dbReference type="ARBA" id="ARBA00004430"/>
    </source>
</evidence>
<feature type="coiled-coil region" evidence="11">
    <location>
        <begin position="53"/>
        <end position="80"/>
    </location>
</feature>
<keyword evidence="3" id="KW-0963">Cytoplasm</keyword>
<sequence length="461" mass="52178">MPPNTLYPKNPRAPQNITRFSFKENQFKKEGDVDQTVFHLSIESTLLLKDSAEATEQEELLRLRKEAAELRKELEAVEVSIEDDGLNRWIICDAYAKEAEMQNRKESELKPRIRHPLSLLPHDPLKSLMGSEKFRWSLKVLERVVSFIAQLEAYREFQATDEDACDTSLSVTPIWELRLPRIKGKDAMALQWNPYYHDLLAVGFGNYEYVQQGTGYVCCFSLKNTSHPEYFWKLDSKVCSLDWHPLRPSLLCVGLYDGNVAVLDATAPSKRPWHLSTVKTGKHIDPVWGVRWDVDTSTSQLSFISVSADGCVMRWTLLKNKLESEVPISDVAWAPYSSTQFAVLTTSGMVRPDTGIAYQLVAPTKCSEISAFVEGHWHQPTGGSVTIVKLPQRLVTIPEPTAEVGLLSAEAWQAERLTSVLLLISEEFREAAKPKDRSMRDSKLTCQGLEKEAPHSARQED</sequence>
<reference evidence="13 14" key="1">
    <citation type="journal article" date="2016" name="BMC Genomics">
        <title>Comparative genomics reveals Cyclospora cayetanensis possesses coccidia-like metabolism and invasion components but unique surface antigens.</title>
        <authorList>
            <person name="Liu S."/>
            <person name="Wang L."/>
            <person name="Zheng H."/>
            <person name="Xu Z."/>
            <person name="Roellig D.M."/>
            <person name="Li N."/>
            <person name="Frace M.A."/>
            <person name="Tang K."/>
            <person name="Arrowood M.J."/>
            <person name="Moss D.M."/>
            <person name="Zhang L."/>
            <person name="Feng Y."/>
            <person name="Xiao L."/>
        </authorList>
    </citation>
    <scope>NUCLEOTIDE SEQUENCE [LARGE SCALE GENOMIC DNA]</scope>
    <source>
        <strain evidence="13 14">CHN_HEN01</strain>
    </source>
</reference>
<feature type="region of interest" description="Disordered" evidence="12">
    <location>
        <begin position="433"/>
        <end position="461"/>
    </location>
</feature>
<evidence type="ECO:0000256" key="12">
    <source>
        <dbReference type="SAM" id="MobiDB-lite"/>
    </source>
</evidence>
<evidence type="ECO:0000256" key="3">
    <source>
        <dbReference type="ARBA" id="ARBA00022490"/>
    </source>
</evidence>
<evidence type="ECO:0000256" key="8">
    <source>
        <dbReference type="ARBA" id="ARBA00023175"/>
    </source>
</evidence>
<dbReference type="InterPro" id="IPR001680">
    <property type="entry name" value="WD40_rpt"/>
</dbReference>
<accession>A0A1D3CXB8</accession>
<dbReference type="GO" id="GO:0045503">
    <property type="term" value="F:dynein light chain binding"/>
    <property type="evidence" value="ECO:0007669"/>
    <property type="project" value="TreeGrafter"/>
</dbReference>
<evidence type="ECO:0000256" key="7">
    <source>
        <dbReference type="ARBA" id="ARBA00023017"/>
    </source>
</evidence>
<dbReference type="InterPro" id="IPR050687">
    <property type="entry name" value="Dynein_IC"/>
</dbReference>
<evidence type="ECO:0000256" key="11">
    <source>
        <dbReference type="SAM" id="Coils"/>
    </source>
</evidence>
<dbReference type="Proteomes" id="UP000095192">
    <property type="component" value="Unassembled WGS sequence"/>
</dbReference>
<organism evidence="13 14">
    <name type="scientific">Cyclospora cayetanensis</name>
    <dbReference type="NCBI Taxonomy" id="88456"/>
    <lineage>
        <taxon>Eukaryota</taxon>
        <taxon>Sar</taxon>
        <taxon>Alveolata</taxon>
        <taxon>Apicomplexa</taxon>
        <taxon>Conoidasida</taxon>
        <taxon>Coccidia</taxon>
        <taxon>Eucoccidiorida</taxon>
        <taxon>Eimeriorina</taxon>
        <taxon>Eimeriidae</taxon>
        <taxon>Cyclospora</taxon>
    </lineage>
</organism>
<comment type="subcellular location">
    <subcellularLocation>
        <location evidence="1">Cytoplasm</location>
        <location evidence="1">Cytoskeleton</location>
        <location evidence="1">Cilium axoneme</location>
    </subcellularLocation>
</comment>
<dbReference type="SUPFAM" id="SSF50978">
    <property type="entry name" value="WD40 repeat-like"/>
    <property type="match status" value="1"/>
</dbReference>
<evidence type="ECO:0000256" key="4">
    <source>
        <dbReference type="ARBA" id="ARBA00022574"/>
    </source>
</evidence>
<evidence type="ECO:0000256" key="2">
    <source>
        <dbReference type="ARBA" id="ARBA00011059"/>
    </source>
</evidence>
<dbReference type="VEuPathDB" id="ToxoDB:LOC34620525"/>
<comment type="similarity">
    <text evidence="2">Belongs to the dynein intermediate chain family.</text>
</comment>
<evidence type="ECO:0000313" key="14">
    <source>
        <dbReference type="Proteomes" id="UP000095192"/>
    </source>
</evidence>
<gene>
    <name evidence="13" type="ORF">cyc_03908</name>
</gene>
<keyword evidence="4" id="KW-0853">WD repeat</keyword>
<dbReference type="SMART" id="SM00320">
    <property type="entry name" value="WD40"/>
    <property type="match status" value="2"/>
</dbReference>
<keyword evidence="7" id="KW-0243">Dynein</keyword>
<dbReference type="InterPro" id="IPR015943">
    <property type="entry name" value="WD40/YVTN_repeat-like_dom_sf"/>
</dbReference>
<dbReference type="EMBL" id="JROU02001602">
    <property type="protein sequence ID" value="OEH75855.1"/>
    <property type="molecule type" value="Genomic_DNA"/>
</dbReference>
<dbReference type="Gene3D" id="2.130.10.10">
    <property type="entry name" value="YVTN repeat-like/Quinoprotein amine dehydrogenase"/>
    <property type="match status" value="1"/>
</dbReference>
<evidence type="ECO:0000313" key="13">
    <source>
        <dbReference type="EMBL" id="OEH75855.1"/>
    </source>
</evidence>
<keyword evidence="9" id="KW-0206">Cytoskeleton</keyword>
<dbReference type="GO" id="GO:0036157">
    <property type="term" value="C:outer dynein arm"/>
    <property type="evidence" value="ECO:0007669"/>
    <property type="project" value="TreeGrafter"/>
</dbReference>
<evidence type="ECO:0000256" key="6">
    <source>
        <dbReference type="ARBA" id="ARBA00022737"/>
    </source>
</evidence>
<dbReference type="GO" id="GO:0003341">
    <property type="term" value="P:cilium movement"/>
    <property type="evidence" value="ECO:0007669"/>
    <property type="project" value="TreeGrafter"/>
</dbReference>
<evidence type="ECO:0000256" key="5">
    <source>
        <dbReference type="ARBA" id="ARBA00022701"/>
    </source>
</evidence>
<comment type="caution">
    <text evidence="13">The sequence shown here is derived from an EMBL/GenBank/DDBJ whole genome shotgun (WGS) entry which is preliminary data.</text>
</comment>
<keyword evidence="11" id="KW-0175">Coiled coil</keyword>
<evidence type="ECO:0000256" key="9">
    <source>
        <dbReference type="ARBA" id="ARBA00023212"/>
    </source>
</evidence>
<proteinExistence type="inferred from homology"/>
<name>A0A1D3CXB8_9EIME</name>
<dbReference type="AlphaFoldDB" id="A0A1D3CXB8"/>
<keyword evidence="6" id="KW-0677">Repeat</keyword>
<keyword evidence="10" id="KW-0966">Cell projection</keyword>
<dbReference type="VEuPathDB" id="ToxoDB:cyc_03908"/>
<dbReference type="GO" id="GO:0045504">
    <property type="term" value="F:dynein heavy chain binding"/>
    <property type="evidence" value="ECO:0007669"/>
    <property type="project" value="TreeGrafter"/>
</dbReference>
<keyword evidence="14" id="KW-1185">Reference proteome</keyword>
<evidence type="ECO:0000256" key="10">
    <source>
        <dbReference type="ARBA" id="ARBA00023273"/>
    </source>
</evidence>
<dbReference type="InParanoid" id="A0A1D3CXB8"/>
<dbReference type="PANTHER" id="PTHR12442">
    <property type="entry name" value="DYNEIN INTERMEDIATE CHAIN"/>
    <property type="match status" value="1"/>
</dbReference>